<dbReference type="GO" id="GO:0016491">
    <property type="term" value="F:oxidoreductase activity"/>
    <property type="evidence" value="ECO:0007669"/>
    <property type="project" value="TreeGrafter"/>
</dbReference>
<dbReference type="AlphaFoldDB" id="A0A5P1ENZ2"/>
<reference evidence="3" key="1">
    <citation type="journal article" date="2017" name="Nat. Commun.">
        <title>The asparagus genome sheds light on the origin and evolution of a young Y chromosome.</title>
        <authorList>
            <person name="Harkess A."/>
            <person name="Zhou J."/>
            <person name="Xu C."/>
            <person name="Bowers J.E."/>
            <person name="Van der Hulst R."/>
            <person name="Ayyampalayam S."/>
            <person name="Mercati F."/>
            <person name="Riccardi P."/>
            <person name="McKain M.R."/>
            <person name="Kakrana A."/>
            <person name="Tang H."/>
            <person name="Ray J."/>
            <person name="Groenendijk J."/>
            <person name="Arikit S."/>
            <person name="Mathioni S.M."/>
            <person name="Nakano M."/>
            <person name="Shan H."/>
            <person name="Telgmann-Rauber A."/>
            <person name="Kanno A."/>
            <person name="Yue Z."/>
            <person name="Chen H."/>
            <person name="Li W."/>
            <person name="Chen Y."/>
            <person name="Xu X."/>
            <person name="Zhang Y."/>
            <person name="Luo S."/>
            <person name="Chen H."/>
            <person name="Gao J."/>
            <person name="Mao Z."/>
            <person name="Pires J.C."/>
            <person name="Luo M."/>
            <person name="Kudrna D."/>
            <person name="Wing R.A."/>
            <person name="Meyers B.C."/>
            <person name="Yi K."/>
            <person name="Kong H."/>
            <person name="Lavrijsen P."/>
            <person name="Sunseri F."/>
            <person name="Falavigna A."/>
            <person name="Ye Y."/>
            <person name="Leebens-Mack J.H."/>
            <person name="Chen G."/>
        </authorList>
    </citation>
    <scope>NUCLEOTIDE SEQUENCE [LARGE SCALE GENOMIC DNA]</scope>
    <source>
        <strain evidence="3">cv. DH0086</strain>
    </source>
</reference>
<dbReference type="PANTHER" id="PTHR11709:SF417">
    <property type="entry name" value="LACCASE-17"/>
    <property type="match status" value="1"/>
</dbReference>
<evidence type="ECO:0000313" key="3">
    <source>
        <dbReference type="Proteomes" id="UP000243459"/>
    </source>
</evidence>
<evidence type="ECO:0000259" key="1">
    <source>
        <dbReference type="Pfam" id="PF00394"/>
    </source>
</evidence>
<accession>A0A5P1ENZ2</accession>
<sequence length="101" mass="11211">MAACSTSWLRATLDGPISILLKLGVPNPFANPYKEVPIIFGEWFNADTEAIINQALENETFKLKVKPAKTYLLRDINAGLDDELFFTITDHSLTIVDVDAV</sequence>
<dbReference type="InterPro" id="IPR045087">
    <property type="entry name" value="Cu-oxidase_fam"/>
</dbReference>
<keyword evidence="3" id="KW-1185">Reference proteome</keyword>
<dbReference type="SUPFAM" id="SSF49503">
    <property type="entry name" value="Cupredoxins"/>
    <property type="match status" value="1"/>
</dbReference>
<dbReference type="Gramene" id="ONK67735">
    <property type="protein sequence ID" value="ONK67735"/>
    <property type="gene ID" value="A4U43_C05F3200"/>
</dbReference>
<dbReference type="OMA" id="MYTIREI"/>
<organism evidence="2 3">
    <name type="scientific">Asparagus officinalis</name>
    <name type="common">Garden asparagus</name>
    <dbReference type="NCBI Taxonomy" id="4686"/>
    <lineage>
        <taxon>Eukaryota</taxon>
        <taxon>Viridiplantae</taxon>
        <taxon>Streptophyta</taxon>
        <taxon>Embryophyta</taxon>
        <taxon>Tracheophyta</taxon>
        <taxon>Spermatophyta</taxon>
        <taxon>Magnoliopsida</taxon>
        <taxon>Liliopsida</taxon>
        <taxon>Asparagales</taxon>
        <taxon>Asparagaceae</taxon>
        <taxon>Asparagoideae</taxon>
        <taxon>Asparagus</taxon>
    </lineage>
</organism>
<proteinExistence type="predicted"/>
<feature type="domain" description="Plastocyanin-like" evidence="1">
    <location>
        <begin position="58"/>
        <end position="101"/>
    </location>
</feature>
<evidence type="ECO:0000313" key="2">
    <source>
        <dbReference type="EMBL" id="ONK67735.1"/>
    </source>
</evidence>
<dbReference type="PANTHER" id="PTHR11709">
    <property type="entry name" value="MULTI-COPPER OXIDASE"/>
    <property type="match status" value="1"/>
</dbReference>
<dbReference type="Pfam" id="PF00394">
    <property type="entry name" value="Cu-oxidase"/>
    <property type="match status" value="1"/>
</dbReference>
<name>A0A5P1ENZ2_ASPOF</name>
<gene>
    <name evidence="2" type="ORF">A4U43_C05F3200</name>
</gene>
<protein>
    <recommendedName>
        <fullName evidence="1">Plastocyanin-like domain-containing protein</fullName>
    </recommendedName>
</protein>
<dbReference type="InterPro" id="IPR001117">
    <property type="entry name" value="Cu-oxidase_2nd"/>
</dbReference>
<dbReference type="EMBL" id="CM007385">
    <property type="protein sequence ID" value="ONK67735.1"/>
    <property type="molecule type" value="Genomic_DNA"/>
</dbReference>
<dbReference type="Gene3D" id="2.60.40.420">
    <property type="entry name" value="Cupredoxins - blue copper proteins"/>
    <property type="match status" value="1"/>
</dbReference>
<dbReference type="Proteomes" id="UP000243459">
    <property type="component" value="Chromosome 5"/>
</dbReference>
<dbReference type="InterPro" id="IPR008972">
    <property type="entry name" value="Cupredoxin"/>
</dbReference>